<sequence>MSYLLFCELQAYLLVPSALFVGEDDLGHLTVDFIASTLEQDIIEEVIITGQKISTLRLARRVLPPPDFQDVQLPRPYWVEGHRQETMSASVQQPSIPPTQNLWEIAVVRLSDEEKVHLDPTSTAKLDELLLAVQSRMQECEQRQWTVKNVVLRDVFTKIARWIEKFIEVGDVAVQYDPGHAALPWAALRFLLKVSVQDINQYAVVVEGVEKVASIVTRYRIVERLYLVKQHSATTQLKEHITDLYMLVLKFLVKAEEFYLGNTAIRALKNLTHFNNKLQRYLESIIKKDQETKSYTSLADAQYRQIFEEATLSSDEGNKYKDLKNLLNDLQLPIDRIERDLHDLHDLRDDLGDARRTEILQWISPIPYEQHHNQAKEDIMSGTGLWFLDDDRLLEWRGSSASSIMWLRGIAGSGKSKLMSIFIQQQLKEFEERRNPNPIYFYCARNSAEPERSKPDAILRSLVRQLSVRNAQGNILEPVCRIYKARQDSAFAAGPLTLEESKALIIELSQDRQLTTIVVDALDECEQFLRLKLLDAFNEILQKSHGLVKILVSSRDVGDIVCRLEGCLNLEILASKNQVDIVRFVDWGVDDLINSKLLLSGKISGDLKQEIKQVLCEKAGGMFRWVSLQLMSLRGLKWAPAVKSRLRQLPTTLLDLYDEVYSRSIVSHAEEEQSLTKDAFRLLLCMQIPLRTSDFMLALCSCEDAELSADDLVDLCSSFVVYDAALDVFRFAHLSVREFLETKDDYEPDKNHAVIAKLCLKYLSNSSVTQRTEYWDSKLATLVLDPEKDSPSSLVLVHKHPSKAAVSLWHMGGEMTSRTCVSCQKTLRSCPVFYFNTSDSRIVELCGDCVDKGEICEYEDGCPLATSLTYGKTNTVTTKQPYPEDGIAPGDTPNPTLSFIPFFLNGFHQYSCWYWPFHLSESMDHRFSTPLRTIFLDFMIGEQETASTSFVSWNNTILNSGRLDFRDSTWGYDLPADSKVRDGICLPADCIYMAAIWDFSDALELRLNNPEVVSNVSQREANPALHLASAYGSVNAAYILIEKGANAEERNHYGYTALGTAIESQQPETVRLLLERGSDVGMKQGDWYPLHQAVKKGDLAIIQLLLNHGATLERGDMLDDPTLSLAAIEGNEDAMKLLLASLPDTDSSTKLLWRTVTRIQKVMRTDGEAGLQKSLTTWPTSTIANQFLGTVLWSAVSRSQSACAQLLLARHADPNTIIAQTSAFEIAARRVLKGDSTQLPFVAMLLAHGANPNIGRAGRRLLLQAIDYDLLDHVRQLADAGAVIHGPPLARAVRNRNVRIVRFLLERGADAKEVSRLFFNGGLEPRGMFAGHDVRDSEEVAELLVAYGGESMQVEETCLRSEA</sequence>
<dbReference type="SMART" id="SM00248">
    <property type="entry name" value="ANK"/>
    <property type="match status" value="7"/>
</dbReference>
<feature type="repeat" description="ANK" evidence="2">
    <location>
        <begin position="1288"/>
        <end position="1316"/>
    </location>
</feature>
<dbReference type="Pfam" id="PF24883">
    <property type="entry name" value="NPHP3_N"/>
    <property type="match status" value="1"/>
</dbReference>
<evidence type="ECO:0000256" key="1">
    <source>
        <dbReference type="ARBA" id="ARBA00022737"/>
    </source>
</evidence>
<accession>A0A8H3FPS1</accession>
<dbReference type="PROSITE" id="PS50297">
    <property type="entry name" value="ANK_REP_REGION"/>
    <property type="match status" value="3"/>
</dbReference>
<dbReference type="Pfam" id="PF00023">
    <property type="entry name" value="Ank"/>
    <property type="match status" value="1"/>
</dbReference>
<feature type="repeat" description="ANK" evidence="2">
    <location>
        <begin position="1020"/>
        <end position="1052"/>
    </location>
</feature>
<dbReference type="Pfam" id="PF12796">
    <property type="entry name" value="Ank_2"/>
    <property type="match status" value="1"/>
</dbReference>
<dbReference type="PANTHER" id="PTHR10039">
    <property type="entry name" value="AMELOGENIN"/>
    <property type="match status" value="1"/>
</dbReference>
<protein>
    <recommendedName>
        <fullName evidence="7">NACHT domain-containing protein</fullName>
    </recommendedName>
</protein>
<dbReference type="PROSITE" id="PS50088">
    <property type="entry name" value="ANK_REPEAT"/>
    <property type="match status" value="4"/>
</dbReference>
<feature type="repeat" description="ANK" evidence="2">
    <location>
        <begin position="1085"/>
        <end position="1117"/>
    </location>
</feature>
<evidence type="ECO:0000259" key="4">
    <source>
        <dbReference type="Pfam" id="PF24883"/>
    </source>
</evidence>
<dbReference type="InterPro" id="IPR056125">
    <property type="entry name" value="DUF7708"/>
</dbReference>
<name>A0A8H3FPS1_9LECA</name>
<feature type="repeat" description="ANK" evidence="2">
    <location>
        <begin position="1053"/>
        <end position="1085"/>
    </location>
</feature>
<dbReference type="InterPro" id="IPR002110">
    <property type="entry name" value="Ankyrin_rpt"/>
</dbReference>
<dbReference type="OrthoDB" id="7464126at2759"/>
<dbReference type="InterPro" id="IPR036770">
    <property type="entry name" value="Ankyrin_rpt-contain_sf"/>
</dbReference>
<reference evidence="5" key="1">
    <citation type="submission" date="2021-03" db="EMBL/GenBank/DDBJ databases">
        <authorList>
            <person name="Tagirdzhanova G."/>
        </authorList>
    </citation>
    <scope>NUCLEOTIDE SEQUENCE</scope>
</reference>
<dbReference type="Pfam" id="PF24809">
    <property type="entry name" value="DUF7708"/>
    <property type="match status" value="1"/>
</dbReference>
<dbReference type="SUPFAM" id="SSF48403">
    <property type="entry name" value="Ankyrin repeat"/>
    <property type="match status" value="2"/>
</dbReference>
<proteinExistence type="predicted"/>
<dbReference type="InterPro" id="IPR056884">
    <property type="entry name" value="NPHP3-like_N"/>
</dbReference>
<keyword evidence="2" id="KW-0040">ANK repeat</keyword>
<evidence type="ECO:0008006" key="7">
    <source>
        <dbReference type="Google" id="ProtNLM"/>
    </source>
</evidence>
<keyword evidence="1" id="KW-0677">Repeat</keyword>
<evidence type="ECO:0000256" key="2">
    <source>
        <dbReference type="PROSITE-ProRule" id="PRU00023"/>
    </source>
</evidence>
<feature type="domain" description="Nephrocystin 3-like N-terminal" evidence="4">
    <location>
        <begin position="382"/>
        <end position="555"/>
    </location>
</feature>
<evidence type="ECO:0000313" key="5">
    <source>
        <dbReference type="EMBL" id="CAF9927179.1"/>
    </source>
</evidence>
<feature type="domain" description="DUF7708" evidence="3">
    <location>
        <begin position="156"/>
        <end position="297"/>
    </location>
</feature>
<evidence type="ECO:0000313" key="6">
    <source>
        <dbReference type="Proteomes" id="UP000664534"/>
    </source>
</evidence>
<dbReference type="Proteomes" id="UP000664534">
    <property type="component" value="Unassembled WGS sequence"/>
</dbReference>
<dbReference type="InterPro" id="IPR027417">
    <property type="entry name" value="P-loop_NTPase"/>
</dbReference>
<dbReference type="PANTHER" id="PTHR10039:SF16">
    <property type="entry name" value="GPI INOSITOL-DEACYLASE"/>
    <property type="match status" value="1"/>
</dbReference>
<gene>
    <name evidence="5" type="ORF">IMSHALPRED_007145</name>
</gene>
<organism evidence="5 6">
    <name type="scientific">Imshaugia aleurites</name>
    <dbReference type="NCBI Taxonomy" id="172621"/>
    <lineage>
        <taxon>Eukaryota</taxon>
        <taxon>Fungi</taxon>
        <taxon>Dikarya</taxon>
        <taxon>Ascomycota</taxon>
        <taxon>Pezizomycotina</taxon>
        <taxon>Lecanoromycetes</taxon>
        <taxon>OSLEUM clade</taxon>
        <taxon>Lecanoromycetidae</taxon>
        <taxon>Lecanorales</taxon>
        <taxon>Lecanorineae</taxon>
        <taxon>Parmeliaceae</taxon>
        <taxon>Imshaugia</taxon>
    </lineage>
</organism>
<comment type="caution">
    <text evidence="5">The sequence shown here is derived from an EMBL/GenBank/DDBJ whole genome shotgun (WGS) entry which is preliminary data.</text>
</comment>
<keyword evidence="6" id="KW-1185">Reference proteome</keyword>
<dbReference type="SUPFAM" id="SSF52540">
    <property type="entry name" value="P-loop containing nucleoside triphosphate hydrolases"/>
    <property type="match status" value="1"/>
</dbReference>
<dbReference type="Gene3D" id="1.25.40.20">
    <property type="entry name" value="Ankyrin repeat-containing domain"/>
    <property type="match status" value="2"/>
</dbReference>
<dbReference type="Gene3D" id="3.40.50.300">
    <property type="entry name" value="P-loop containing nucleotide triphosphate hydrolases"/>
    <property type="match status" value="1"/>
</dbReference>
<evidence type="ECO:0000259" key="3">
    <source>
        <dbReference type="Pfam" id="PF24809"/>
    </source>
</evidence>
<dbReference type="EMBL" id="CAJPDT010000045">
    <property type="protein sequence ID" value="CAF9927179.1"/>
    <property type="molecule type" value="Genomic_DNA"/>
</dbReference>